<dbReference type="Gene3D" id="1.20.1090.10">
    <property type="entry name" value="Dehydroquinate synthase-like - alpha domain"/>
    <property type="match status" value="1"/>
</dbReference>
<reference evidence="4" key="2">
    <citation type="submission" date="2021-04" db="EMBL/GenBank/DDBJ databases">
        <authorList>
            <person name="Gilroy R."/>
        </authorList>
    </citation>
    <scope>NUCLEOTIDE SEQUENCE</scope>
    <source>
        <strain evidence="4">1345</strain>
    </source>
</reference>
<dbReference type="InterPro" id="IPR056798">
    <property type="entry name" value="ADH_Fe_C"/>
</dbReference>
<dbReference type="PANTHER" id="PTHR11496">
    <property type="entry name" value="ALCOHOL DEHYDROGENASE"/>
    <property type="match status" value="1"/>
</dbReference>
<dbReference type="EC" id="1.1.1.1" evidence="4"/>
<evidence type="ECO:0000259" key="3">
    <source>
        <dbReference type="Pfam" id="PF25137"/>
    </source>
</evidence>
<dbReference type="PROSITE" id="PS00913">
    <property type="entry name" value="ADH_IRON_1"/>
    <property type="match status" value="1"/>
</dbReference>
<protein>
    <submittedName>
        <fullName evidence="4">Iron-containing alcohol dehydrogenase</fullName>
        <ecNumber evidence="4">1.1.1.1</ecNumber>
    </submittedName>
</protein>
<dbReference type="Gene3D" id="3.40.50.1970">
    <property type="match status" value="1"/>
</dbReference>
<evidence type="ECO:0000259" key="2">
    <source>
        <dbReference type="Pfam" id="PF00465"/>
    </source>
</evidence>
<dbReference type="SUPFAM" id="SSF56796">
    <property type="entry name" value="Dehydroquinate synthase-like"/>
    <property type="match status" value="1"/>
</dbReference>
<keyword evidence="1 4" id="KW-0560">Oxidoreductase</keyword>
<feature type="domain" description="Fe-containing alcohol dehydrogenase-like C-terminal" evidence="3">
    <location>
        <begin position="183"/>
        <end position="311"/>
    </location>
</feature>
<name>A0A9D1ZXS0_9FIRM</name>
<dbReference type="AlphaFoldDB" id="A0A9D1ZXS0"/>
<dbReference type="InterPro" id="IPR001670">
    <property type="entry name" value="ADH_Fe/GldA"/>
</dbReference>
<evidence type="ECO:0000313" key="5">
    <source>
        <dbReference type="Proteomes" id="UP000886750"/>
    </source>
</evidence>
<dbReference type="Pfam" id="PF25137">
    <property type="entry name" value="ADH_Fe_C"/>
    <property type="match status" value="1"/>
</dbReference>
<dbReference type="GO" id="GO:0004022">
    <property type="term" value="F:alcohol dehydrogenase (NAD+) activity"/>
    <property type="evidence" value="ECO:0007669"/>
    <property type="project" value="UniProtKB-EC"/>
</dbReference>
<dbReference type="CDD" id="cd08181">
    <property type="entry name" value="PPD-like"/>
    <property type="match status" value="1"/>
</dbReference>
<dbReference type="Pfam" id="PF00465">
    <property type="entry name" value="Fe-ADH"/>
    <property type="match status" value="1"/>
</dbReference>
<dbReference type="EMBL" id="DXCQ01000074">
    <property type="protein sequence ID" value="HIY97699.1"/>
    <property type="molecule type" value="Genomic_DNA"/>
</dbReference>
<dbReference type="InterPro" id="IPR039697">
    <property type="entry name" value="Alcohol_dehydrogenase_Fe"/>
</dbReference>
<dbReference type="GO" id="GO:0046872">
    <property type="term" value="F:metal ion binding"/>
    <property type="evidence" value="ECO:0007669"/>
    <property type="project" value="InterPro"/>
</dbReference>
<accession>A0A9D1ZXS0</accession>
<sequence length="364" mass="38515">MNFNFYMPVRIVGGEGCVVKNAALFAAFGKRALIVTGKSSAMNGSLADVKTALGSNGQEYRVFDRVPNNPTVESVREGAALARSFGAEFVVAVGGGSPMDAAKAIAMLARQDAEDIFSHPIGKDVLPMVHIPTTAGTGSEVTPYSILTNDGKETKQSISAPSLFPKIAFLDGKYMKNLPQEVTVNTAIDAVSHAVEGMLSVRADALTDALARESLASLLGEYGSLLRGEYSPASRQNLLYGAAVAGMVIANTGTSPVHSLGYSLTYYRGIAHGRANGLILPAFLELCSRKAPQLTARVISALGMTPDEFSGKIAALLGERERFTDAQLRAYARKTAQSGKLKNCAVPCTEEELYSVLRASVGER</sequence>
<evidence type="ECO:0000256" key="1">
    <source>
        <dbReference type="ARBA" id="ARBA00023002"/>
    </source>
</evidence>
<dbReference type="FunFam" id="3.40.50.1970:FF:000003">
    <property type="entry name" value="Alcohol dehydrogenase, iron-containing"/>
    <property type="match status" value="1"/>
</dbReference>
<dbReference type="PANTHER" id="PTHR11496:SF103">
    <property type="entry name" value="DEHYDROGENASE, PUTATIVE-RELATED"/>
    <property type="match status" value="1"/>
</dbReference>
<evidence type="ECO:0000313" key="4">
    <source>
        <dbReference type="EMBL" id="HIY97699.1"/>
    </source>
</evidence>
<gene>
    <name evidence="4" type="ORF">H9729_08410</name>
</gene>
<comment type="caution">
    <text evidence="4">The sequence shown here is derived from an EMBL/GenBank/DDBJ whole genome shotgun (WGS) entry which is preliminary data.</text>
</comment>
<organism evidence="4 5">
    <name type="scientific">Candidatus Borkfalkia excrementigallinarum</name>
    <dbReference type="NCBI Taxonomy" id="2838506"/>
    <lineage>
        <taxon>Bacteria</taxon>
        <taxon>Bacillati</taxon>
        <taxon>Bacillota</taxon>
        <taxon>Clostridia</taxon>
        <taxon>Christensenellales</taxon>
        <taxon>Christensenellaceae</taxon>
        <taxon>Candidatus Borkfalkia</taxon>
    </lineage>
</organism>
<dbReference type="Proteomes" id="UP000886750">
    <property type="component" value="Unassembled WGS sequence"/>
</dbReference>
<reference evidence="4" key="1">
    <citation type="journal article" date="2021" name="PeerJ">
        <title>Extensive microbial diversity within the chicken gut microbiome revealed by metagenomics and culture.</title>
        <authorList>
            <person name="Gilroy R."/>
            <person name="Ravi A."/>
            <person name="Getino M."/>
            <person name="Pursley I."/>
            <person name="Horton D.L."/>
            <person name="Alikhan N.F."/>
            <person name="Baker D."/>
            <person name="Gharbi K."/>
            <person name="Hall N."/>
            <person name="Watson M."/>
            <person name="Adriaenssens E.M."/>
            <person name="Foster-Nyarko E."/>
            <person name="Jarju S."/>
            <person name="Secka A."/>
            <person name="Antonio M."/>
            <person name="Oren A."/>
            <person name="Chaudhuri R.R."/>
            <person name="La Ragione R."/>
            <person name="Hildebrand F."/>
            <person name="Pallen M.J."/>
        </authorList>
    </citation>
    <scope>NUCLEOTIDE SEQUENCE</scope>
    <source>
        <strain evidence="4">1345</strain>
    </source>
</reference>
<feature type="domain" description="Alcohol dehydrogenase iron-type/glycerol dehydrogenase GldA" evidence="2">
    <location>
        <begin position="8"/>
        <end position="171"/>
    </location>
</feature>
<proteinExistence type="predicted"/>
<dbReference type="InterPro" id="IPR018211">
    <property type="entry name" value="ADH_Fe_CS"/>
</dbReference>